<evidence type="ECO:0000256" key="1">
    <source>
        <dbReference type="SAM" id="Phobius"/>
    </source>
</evidence>
<accession>A0A101LWM5</accession>
<keyword evidence="1" id="KW-0812">Transmembrane</keyword>
<organism evidence="2">
    <name type="scientific">Picea glauca</name>
    <name type="common">White spruce</name>
    <name type="synonym">Pinus glauca</name>
    <dbReference type="NCBI Taxonomy" id="3330"/>
    <lineage>
        <taxon>Eukaryota</taxon>
        <taxon>Viridiplantae</taxon>
        <taxon>Streptophyta</taxon>
        <taxon>Embryophyta</taxon>
        <taxon>Tracheophyta</taxon>
        <taxon>Spermatophyta</taxon>
        <taxon>Pinopsida</taxon>
        <taxon>Pinidae</taxon>
        <taxon>Conifers I</taxon>
        <taxon>Pinales</taxon>
        <taxon>Pinaceae</taxon>
        <taxon>Picea</taxon>
    </lineage>
</organism>
<gene>
    <name evidence="2" type="ORF">ABT39_MTgene1614</name>
</gene>
<dbReference type="EMBL" id="LKAM01000011">
    <property type="protein sequence ID" value="KUM46513.1"/>
    <property type="molecule type" value="Genomic_DNA"/>
</dbReference>
<geneLocation type="mitochondrion" evidence="2"/>
<feature type="transmembrane region" description="Helical" evidence="1">
    <location>
        <begin position="16"/>
        <end position="35"/>
    </location>
</feature>
<proteinExistence type="predicted"/>
<keyword evidence="1" id="KW-0472">Membrane</keyword>
<evidence type="ECO:0000313" key="2">
    <source>
        <dbReference type="EMBL" id="KUM46513.1"/>
    </source>
</evidence>
<sequence>MNNELRPPEVKPNEAIITYIMNAFKGLTFMLRSYLGKRTAANGKRADLLGRKSSTAIPQAPCRLTLWSYHATYEIVGPVLSCYLRRRLINRPIMVTQ</sequence>
<keyword evidence="1" id="KW-1133">Transmembrane helix</keyword>
<comment type="caution">
    <text evidence="2">The sequence shown here is derived from an EMBL/GenBank/DDBJ whole genome shotgun (WGS) entry which is preliminary data.</text>
</comment>
<name>A0A101LWM5_PICGL</name>
<keyword evidence="2" id="KW-0496">Mitochondrion</keyword>
<dbReference type="AlphaFoldDB" id="A0A101LWM5"/>
<reference evidence="2" key="1">
    <citation type="journal article" date="2015" name="Genome Biol. Evol.">
        <title>Organellar Genomes of White Spruce (Picea glauca): Assembly and Annotation.</title>
        <authorList>
            <person name="Jackman S.D."/>
            <person name="Warren R.L."/>
            <person name="Gibb E.A."/>
            <person name="Vandervalk B.P."/>
            <person name="Mohamadi H."/>
            <person name="Chu J."/>
            <person name="Raymond A."/>
            <person name="Pleasance S."/>
            <person name="Coope R."/>
            <person name="Wildung M.R."/>
            <person name="Ritland C.E."/>
            <person name="Bousquet J."/>
            <person name="Jones S.J."/>
            <person name="Bohlmann J."/>
            <person name="Birol I."/>
        </authorList>
    </citation>
    <scope>NUCLEOTIDE SEQUENCE [LARGE SCALE GENOMIC DNA]</scope>
    <source>
        <tissue evidence="2">Flushing bud</tissue>
    </source>
</reference>
<protein>
    <submittedName>
        <fullName evidence="2">Uncharacterized protein</fullName>
    </submittedName>
</protein>